<dbReference type="PANTHER" id="PTHR47466">
    <property type="match status" value="1"/>
</dbReference>
<dbReference type="PROSITE" id="PS50853">
    <property type="entry name" value="FN3"/>
    <property type="match status" value="1"/>
</dbReference>
<dbReference type="RefSeq" id="WP_169551180.1">
    <property type="nucleotide sequence ID" value="NZ_CP051677.1"/>
</dbReference>
<dbReference type="InterPro" id="IPR003961">
    <property type="entry name" value="FN3_dom"/>
</dbReference>
<evidence type="ECO:0000256" key="2">
    <source>
        <dbReference type="SAM" id="SignalP"/>
    </source>
</evidence>
<dbReference type="Proteomes" id="UP000501128">
    <property type="component" value="Chromosome"/>
</dbReference>
<dbReference type="SUPFAM" id="SSF55486">
    <property type="entry name" value="Metalloproteases ('zincins'), catalytic domain"/>
    <property type="match status" value="1"/>
</dbReference>
<proteinExistence type="inferred from homology"/>
<dbReference type="InterPro" id="IPR013783">
    <property type="entry name" value="Ig-like_fold"/>
</dbReference>
<dbReference type="AlphaFoldDB" id="A0A7L5DL54"/>
<protein>
    <recommendedName>
        <fullName evidence="3">Fibronectin type-III domain-containing protein</fullName>
    </recommendedName>
</protein>
<evidence type="ECO:0000256" key="1">
    <source>
        <dbReference type="ARBA" id="ARBA00008721"/>
    </source>
</evidence>
<dbReference type="EMBL" id="CP051677">
    <property type="protein sequence ID" value="QJD79214.1"/>
    <property type="molecule type" value="Genomic_DNA"/>
</dbReference>
<dbReference type="GO" id="GO:0008237">
    <property type="term" value="F:metallopeptidase activity"/>
    <property type="evidence" value="ECO:0007669"/>
    <property type="project" value="InterPro"/>
</dbReference>
<dbReference type="KEGG" id="srho:HH216_12915"/>
<evidence type="ECO:0000259" key="3">
    <source>
        <dbReference type="PROSITE" id="PS50853"/>
    </source>
</evidence>
<evidence type="ECO:0000313" key="4">
    <source>
        <dbReference type="EMBL" id="QJD79214.1"/>
    </source>
</evidence>
<keyword evidence="5" id="KW-1185">Reference proteome</keyword>
<sequence>MKAGWWLLLFVATLRSAWGQVLPDTARILCGTVSLTPAQRKLLEGAAAQAVAQRQADASAPTGITYVPIRPHILRRSDGTGGYSLTSLNNVIALTNRYYKPAGIQFFFAGTTPDYVDDDALYASFESGASESVIATRNAANALNLYYIQAFSNPGMGGYSYFPANDVRSTQSFIRVGSDDDLGNRLIPHELGHIFNLIHTFDTSNGYEQVSGGNCKSAGDLVCDTPADPTGWPQFPDAGPDCVSGCPSVYNCTFTESGTNAQYRPSPTNIMSYFFPCTHDLTPGQYRRIMDGLTLRQTHTAYSLTAPSTDAAPVTDLSAAIVSGQVTLSWTDWNSNEMGYFIERSVTGNPADFVCIGGVGPNATTFVDGHAPSATTVFYRLRSSNSTGSWSNVTSIATPVCRPDYAYGCQRYLTGIGGVTIDSRVLSQNSGCAASGFSQSATVVPSLTAGRSYPFAISPINRVNAMRLTIWADFNRNGSFSDPGEQVYQTPASTTAVVTGSLTIPPTVSPGRVSLRIISVAVSADNPTDPCGSYEYGEAEDYQLAIGSISDVVKTVQNGPWTDPAVWSVNRVPATGDAVTIEHVISLPPAQQPTPSGQARRITISPGGKLIYASGGVLRLN</sequence>
<gene>
    <name evidence="4" type="ORF">HH216_12915</name>
</gene>
<feature type="chain" id="PRO_5029842805" description="Fibronectin type-III domain-containing protein" evidence="2">
    <location>
        <begin position="18"/>
        <end position="621"/>
    </location>
</feature>
<feature type="signal peptide" evidence="2">
    <location>
        <begin position="1"/>
        <end position="17"/>
    </location>
</feature>
<evidence type="ECO:0000313" key="5">
    <source>
        <dbReference type="Proteomes" id="UP000501128"/>
    </source>
</evidence>
<dbReference type="SUPFAM" id="SSF49265">
    <property type="entry name" value="Fibronectin type III"/>
    <property type="match status" value="1"/>
</dbReference>
<dbReference type="PANTHER" id="PTHR47466:SF1">
    <property type="entry name" value="METALLOPROTEASE MEP1 (AFU_ORTHOLOGUE AFUA_1G07730)-RELATED"/>
    <property type="match status" value="1"/>
</dbReference>
<keyword evidence="2" id="KW-0732">Signal</keyword>
<dbReference type="InterPro" id="IPR045474">
    <property type="entry name" value="GEVED"/>
</dbReference>
<accession>A0A7L5DL54</accession>
<dbReference type="Gene3D" id="2.60.40.10">
    <property type="entry name" value="Immunoglobulins"/>
    <property type="match status" value="1"/>
</dbReference>
<organism evidence="4 5">
    <name type="scientific">Spirosoma rhododendri</name>
    <dbReference type="NCBI Taxonomy" id="2728024"/>
    <lineage>
        <taxon>Bacteria</taxon>
        <taxon>Pseudomonadati</taxon>
        <taxon>Bacteroidota</taxon>
        <taxon>Cytophagia</taxon>
        <taxon>Cytophagales</taxon>
        <taxon>Cytophagaceae</taxon>
        <taxon>Spirosoma</taxon>
    </lineage>
</organism>
<dbReference type="InterPro" id="IPR024079">
    <property type="entry name" value="MetalloPept_cat_dom_sf"/>
</dbReference>
<dbReference type="InterPro" id="IPR036116">
    <property type="entry name" value="FN3_sf"/>
</dbReference>
<dbReference type="Gene3D" id="3.40.390.10">
    <property type="entry name" value="Collagenase (Catalytic Domain)"/>
    <property type="match status" value="1"/>
</dbReference>
<name>A0A7L5DL54_9BACT</name>
<feature type="domain" description="Fibronectin type-III" evidence="3">
    <location>
        <begin position="306"/>
        <end position="404"/>
    </location>
</feature>
<reference evidence="4 5" key="1">
    <citation type="submission" date="2020-04" db="EMBL/GenBank/DDBJ databases">
        <title>Genome sequencing of novel species.</title>
        <authorList>
            <person name="Heo J."/>
            <person name="Kim S.-J."/>
            <person name="Kim J.-S."/>
            <person name="Hong S.-B."/>
            <person name="Kwon S.-W."/>
        </authorList>
    </citation>
    <scope>NUCLEOTIDE SEQUENCE [LARGE SCALE GENOMIC DNA]</scope>
    <source>
        <strain evidence="4 5">CJU-R4</strain>
    </source>
</reference>
<dbReference type="Pfam" id="PF20009">
    <property type="entry name" value="GEVED"/>
    <property type="match status" value="1"/>
</dbReference>
<comment type="similarity">
    <text evidence="1">Belongs to the peptidase M43B family.</text>
</comment>